<dbReference type="EMBL" id="BSTK01000028">
    <property type="protein sequence ID" value="GLY92414.1"/>
    <property type="molecule type" value="Genomic_DNA"/>
</dbReference>
<dbReference type="InterPro" id="IPR015422">
    <property type="entry name" value="PyrdxlP-dep_Trfase_small"/>
</dbReference>
<dbReference type="InterPro" id="IPR000192">
    <property type="entry name" value="Aminotrans_V_dom"/>
</dbReference>
<dbReference type="PANTHER" id="PTHR43586">
    <property type="entry name" value="CYSTEINE DESULFURASE"/>
    <property type="match status" value="1"/>
</dbReference>
<dbReference type="Pfam" id="PF00266">
    <property type="entry name" value="Aminotran_5"/>
    <property type="match status" value="1"/>
</dbReference>
<gene>
    <name evidence="6" type="primary">iscS</name>
    <name evidence="6" type="ORF">Airi02_103420</name>
</gene>
<evidence type="ECO:0000256" key="1">
    <source>
        <dbReference type="ARBA" id="ARBA00001933"/>
    </source>
</evidence>
<dbReference type="Proteomes" id="UP001165074">
    <property type="component" value="Unassembled WGS sequence"/>
</dbReference>
<dbReference type="InterPro" id="IPR020578">
    <property type="entry name" value="Aminotrans_V_PyrdxlP_BS"/>
</dbReference>
<dbReference type="AlphaFoldDB" id="A0A9W6SF36"/>
<dbReference type="InterPro" id="IPR015421">
    <property type="entry name" value="PyrdxlP-dep_Trfase_major"/>
</dbReference>
<evidence type="ECO:0000256" key="2">
    <source>
        <dbReference type="ARBA" id="ARBA00022898"/>
    </source>
</evidence>
<dbReference type="Gene3D" id="3.90.1150.10">
    <property type="entry name" value="Aspartate Aminotransferase, domain 1"/>
    <property type="match status" value="1"/>
</dbReference>
<dbReference type="PANTHER" id="PTHR43586:SF24">
    <property type="entry name" value="BLR4730 PROTEIN"/>
    <property type="match status" value="1"/>
</dbReference>
<comment type="similarity">
    <text evidence="3">Belongs to the class-V pyridoxal-phosphate-dependent aminotransferase family.</text>
</comment>
<keyword evidence="6" id="KW-0032">Aminotransferase</keyword>
<keyword evidence="6" id="KW-0808">Transferase</keyword>
<dbReference type="InterPro" id="IPR015424">
    <property type="entry name" value="PyrdxlP-dep_Trfase"/>
</dbReference>
<dbReference type="GO" id="GO:0008483">
    <property type="term" value="F:transaminase activity"/>
    <property type="evidence" value="ECO:0007669"/>
    <property type="project" value="UniProtKB-KW"/>
</dbReference>
<accession>A0A9W6SF36</accession>
<dbReference type="PROSITE" id="PS00595">
    <property type="entry name" value="AA_TRANSFER_CLASS_5"/>
    <property type="match status" value="1"/>
</dbReference>
<evidence type="ECO:0000256" key="3">
    <source>
        <dbReference type="RuleBase" id="RU004075"/>
    </source>
</evidence>
<comment type="cofactor">
    <cofactor evidence="1 4">
        <name>pyridoxal 5'-phosphate</name>
        <dbReference type="ChEBI" id="CHEBI:597326"/>
    </cofactor>
</comment>
<name>A0A9W6SF36_9ACTN</name>
<keyword evidence="7" id="KW-1185">Reference proteome</keyword>
<evidence type="ECO:0000259" key="5">
    <source>
        <dbReference type="Pfam" id="PF00266"/>
    </source>
</evidence>
<dbReference type="SUPFAM" id="SSF53383">
    <property type="entry name" value="PLP-dependent transferases"/>
    <property type="match status" value="1"/>
</dbReference>
<organism evidence="6 7">
    <name type="scientific">Actinoallomurus iriomotensis</name>
    <dbReference type="NCBI Taxonomy" id="478107"/>
    <lineage>
        <taxon>Bacteria</taxon>
        <taxon>Bacillati</taxon>
        <taxon>Actinomycetota</taxon>
        <taxon>Actinomycetes</taxon>
        <taxon>Streptosporangiales</taxon>
        <taxon>Thermomonosporaceae</taxon>
        <taxon>Actinoallomurus</taxon>
    </lineage>
</organism>
<evidence type="ECO:0000256" key="4">
    <source>
        <dbReference type="RuleBase" id="RU004504"/>
    </source>
</evidence>
<proteinExistence type="inferred from homology"/>
<dbReference type="RefSeq" id="WP_285584586.1">
    <property type="nucleotide sequence ID" value="NZ_BSTK01000028.1"/>
</dbReference>
<keyword evidence="2" id="KW-0663">Pyridoxal phosphate</keyword>
<feature type="domain" description="Aminotransferase class V" evidence="5">
    <location>
        <begin position="19"/>
        <end position="380"/>
    </location>
</feature>
<evidence type="ECO:0000313" key="6">
    <source>
        <dbReference type="EMBL" id="GLY92414.1"/>
    </source>
</evidence>
<evidence type="ECO:0000313" key="7">
    <source>
        <dbReference type="Proteomes" id="UP001165074"/>
    </source>
</evidence>
<reference evidence="6" key="1">
    <citation type="submission" date="2023-03" db="EMBL/GenBank/DDBJ databases">
        <title>Actinoallomurus iriomotensis NBRC 103684.</title>
        <authorList>
            <person name="Ichikawa N."/>
            <person name="Sato H."/>
            <person name="Tonouchi N."/>
        </authorList>
    </citation>
    <scope>NUCLEOTIDE SEQUENCE</scope>
    <source>
        <strain evidence="6">NBRC 103684</strain>
    </source>
</reference>
<dbReference type="Gene3D" id="3.40.640.10">
    <property type="entry name" value="Type I PLP-dependent aspartate aminotransferase-like (Major domain)"/>
    <property type="match status" value="1"/>
</dbReference>
<sequence>MLDIARLRGETPGCAEVVHFNNAGAALQPRPVLDTIRAHLDAEALMGGYEAADAATDRLTGAYDSLARLVGAHPDEIAITENATRAWDTAFYGTRFRPGDRVLTSASEYGSNAIAFLHAARDRGLKVEVLPDDEHGQVSLDALAATLDDDVRLVAVNHVPTHDGLVNPVAEIGRLTRASGALFLVDACQSVGQLAVDVEEIDCDFLSATGRKFLRGPRGVGFLYVRRAALERIVPTFLDDRSAEWTGPDSYTMRDDARRFESYERSAALQLGLGAAADYALALGTEEIERRVTALAETLRGALTEVPGVTVHDRGARRSGIVTFTRQGHASADIVAALARQKINVRLSAQTYRYDGGATPPPRVRASVHYYNTEEEISRLVAALS</sequence>
<comment type="caution">
    <text evidence="6">The sequence shown here is derived from an EMBL/GenBank/DDBJ whole genome shotgun (WGS) entry which is preliminary data.</text>
</comment>
<protein>
    <submittedName>
        <fullName evidence="6">Aminotransferase class V</fullName>
    </submittedName>
</protein>